<accession>A0A9P5P8H9</accession>
<dbReference type="Proteomes" id="UP000772434">
    <property type="component" value="Unassembled WGS sequence"/>
</dbReference>
<name>A0A9P5P8H9_9AGAR</name>
<evidence type="ECO:0000313" key="2">
    <source>
        <dbReference type="EMBL" id="KAF9056891.1"/>
    </source>
</evidence>
<evidence type="ECO:0000313" key="3">
    <source>
        <dbReference type="Proteomes" id="UP000772434"/>
    </source>
</evidence>
<reference evidence="2" key="1">
    <citation type="submission" date="2020-11" db="EMBL/GenBank/DDBJ databases">
        <authorList>
            <consortium name="DOE Joint Genome Institute"/>
            <person name="Ahrendt S."/>
            <person name="Riley R."/>
            <person name="Andreopoulos W."/>
            <person name="Labutti K."/>
            <person name="Pangilinan J."/>
            <person name="Ruiz-Duenas F.J."/>
            <person name="Barrasa J.M."/>
            <person name="Sanchez-Garcia M."/>
            <person name="Camarero S."/>
            <person name="Miyauchi S."/>
            <person name="Serrano A."/>
            <person name="Linde D."/>
            <person name="Babiker R."/>
            <person name="Drula E."/>
            <person name="Ayuso-Fernandez I."/>
            <person name="Pacheco R."/>
            <person name="Padilla G."/>
            <person name="Ferreira P."/>
            <person name="Barriuso J."/>
            <person name="Kellner H."/>
            <person name="Castanera R."/>
            <person name="Alfaro M."/>
            <person name="Ramirez L."/>
            <person name="Pisabarro A.G."/>
            <person name="Kuo A."/>
            <person name="Tritt A."/>
            <person name="Lipzen A."/>
            <person name="He G."/>
            <person name="Yan M."/>
            <person name="Ng V."/>
            <person name="Cullen D."/>
            <person name="Martin F."/>
            <person name="Rosso M.-N."/>
            <person name="Henrissat B."/>
            <person name="Hibbett D."/>
            <person name="Martinez A.T."/>
            <person name="Grigoriev I.V."/>
        </authorList>
    </citation>
    <scope>NUCLEOTIDE SEQUENCE</scope>
    <source>
        <strain evidence="2">AH 40177</strain>
    </source>
</reference>
<keyword evidence="3" id="KW-1185">Reference proteome</keyword>
<comment type="caution">
    <text evidence="2">The sequence shown here is derived from an EMBL/GenBank/DDBJ whole genome shotgun (WGS) entry which is preliminary data.</text>
</comment>
<protein>
    <submittedName>
        <fullName evidence="2">Uncharacterized protein</fullName>
    </submittedName>
</protein>
<evidence type="ECO:0000256" key="1">
    <source>
        <dbReference type="SAM" id="MobiDB-lite"/>
    </source>
</evidence>
<gene>
    <name evidence="2" type="ORF">BDP27DRAFT_1344448</name>
</gene>
<sequence>MGEPKEEGENAKAREINEEMRKNWKDLVAAFTRYFMVLAPELSAGKTHPNPGMQHAAVLPPPRPASGPPKQPQQAPKQRVFVTFLNSKTGKPLGNVGKSNAETKRKAALTTTLRQIHSDPNLKVSYANSYTIAESDEMELGSFTITGLPEYDHPDSTPCFGFSARVSISNRNTMLVGISKGPPGPRKFVAFKGKPELKGNEKYKARRSKEAAQKDWEDRGDKFKSSFMV</sequence>
<feature type="region of interest" description="Disordered" evidence="1">
    <location>
        <begin position="199"/>
        <end position="229"/>
    </location>
</feature>
<feature type="compositionally biased region" description="Pro residues" evidence="1">
    <location>
        <begin position="59"/>
        <end position="71"/>
    </location>
</feature>
<organism evidence="2 3">
    <name type="scientific">Rhodocollybia butyracea</name>
    <dbReference type="NCBI Taxonomy" id="206335"/>
    <lineage>
        <taxon>Eukaryota</taxon>
        <taxon>Fungi</taxon>
        <taxon>Dikarya</taxon>
        <taxon>Basidiomycota</taxon>
        <taxon>Agaricomycotina</taxon>
        <taxon>Agaricomycetes</taxon>
        <taxon>Agaricomycetidae</taxon>
        <taxon>Agaricales</taxon>
        <taxon>Marasmiineae</taxon>
        <taxon>Omphalotaceae</taxon>
        <taxon>Rhodocollybia</taxon>
    </lineage>
</organism>
<dbReference type="AlphaFoldDB" id="A0A9P5P8H9"/>
<feature type="region of interest" description="Disordered" evidence="1">
    <location>
        <begin position="43"/>
        <end position="76"/>
    </location>
</feature>
<proteinExistence type="predicted"/>
<dbReference type="EMBL" id="JADNRY010000413">
    <property type="protein sequence ID" value="KAF9056891.1"/>
    <property type="molecule type" value="Genomic_DNA"/>
</dbReference>